<dbReference type="EMBL" id="MU277198">
    <property type="protein sequence ID" value="KAI0064511.1"/>
    <property type="molecule type" value="Genomic_DNA"/>
</dbReference>
<reference evidence="1" key="2">
    <citation type="journal article" date="2022" name="New Phytol.">
        <title>Evolutionary transition to the ectomycorrhizal habit in the genomes of a hyperdiverse lineage of mushroom-forming fungi.</title>
        <authorList>
            <person name="Looney B."/>
            <person name="Miyauchi S."/>
            <person name="Morin E."/>
            <person name="Drula E."/>
            <person name="Courty P.E."/>
            <person name="Kohler A."/>
            <person name="Kuo A."/>
            <person name="LaButti K."/>
            <person name="Pangilinan J."/>
            <person name="Lipzen A."/>
            <person name="Riley R."/>
            <person name="Andreopoulos W."/>
            <person name="He G."/>
            <person name="Johnson J."/>
            <person name="Nolan M."/>
            <person name="Tritt A."/>
            <person name="Barry K.W."/>
            <person name="Grigoriev I.V."/>
            <person name="Nagy L.G."/>
            <person name="Hibbett D."/>
            <person name="Henrissat B."/>
            <person name="Matheny P.B."/>
            <person name="Labbe J."/>
            <person name="Martin F.M."/>
        </authorList>
    </citation>
    <scope>NUCLEOTIDE SEQUENCE</scope>
    <source>
        <strain evidence="1">HHB10654</strain>
    </source>
</reference>
<comment type="caution">
    <text evidence="1">The sequence shown here is derived from an EMBL/GenBank/DDBJ whole genome shotgun (WGS) entry which is preliminary data.</text>
</comment>
<sequence>MAIPALAPADPAFHHFTFFDVVPVKDAHDLGGSPHLLRRAAEISTVATSSFGLLVADIHGSVHVLDREFEATTSWIAHVGGRVTHMAERRGVLVTLGEEDAVRSPLLKIWSLEKTDKNGAPLLMRSTKVQPSNRPHPVSCIALSETLAFLAVGLGDGTVLLFRHLDQSLASGSSALPKPRVVHESPAEPVTGLGFKEPSEDAPGTHLFIATTNRVLVYHAAGRGSGGAPTEIQEVGAALGCAVMDWHAKNMVVARDEAIYVCGAESRGPSFAYEGQKLSVHTHMNYVVIVSPPFVPSAASASATVRNFAVRSNTTPGADITKVVVFDLPNKLVAYTGTFPDGVREVMLQWEKIYVLSNDGNLLCLQEKSTSAKLDMLYRRSFYPLALKLAKTQNMDDASVANIHRQYGDHLYAKGDHDSAMQQYLQTIGHVQPSYVIRKFLDAQRIHNLVTYLQELHSLGVANSDHTTLLLNTYTKLKDVARLDSFIKTESRRSSDGGEGGKDELPFDLDTAIRVCRQAGYFEHASYLARRWERHEDYLRIQIEDAGNYKDALTYLRKLGPEAAEHSLARYGRAMVENLPDETTQLLIDICTSTGPLVFDEPTPITPVKQASAGGGGSYLSYLALNRATPAPAPTLPSDPPAPSSASIKTARPTEHPSRHGSTYEGSRSSTPPPTSTMSIMTAKPRPTAVKRPSPRLYFANFVGHREHLVTFLETVALRRWGQSLDGFETVDADPPADEAAEQRDQAAVWNTLLELYLGQQGVGRDKALKLLTDARIPYDPTHALILCSTRAFTPGLVLLWERLGMYEDVLRFWMEKDREAGAGEEASREVMRCLERYGAEHHHLYPLVLRFLTSSPELMSRHKEDLARVLKVIDEESIMPPLAVVQVLSRNGVTSVGLVKEWLLARIREAREEIETDQQLISSYRLESQAKLKQVEELSDPDHPRVFHVTQCSTCSGQLDLPSVHFMCNHSYHQRCLGEHESECPLCVRAHGIIREIRRNNERLADQHELFLSDVKENGFNAVAAGFSRGVLNEHRLEAVT</sequence>
<evidence type="ECO:0000313" key="1">
    <source>
        <dbReference type="EMBL" id="KAI0064511.1"/>
    </source>
</evidence>
<organism evidence="1 2">
    <name type="scientific">Artomyces pyxidatus</name>
    <dbReference type="NCBI Taxonomy" id="48021"/>
    <lineage>
        <taxon>Eukaryota</taxon>
        <taxon>Fungi</taxon>
        <taxon>Dikarya</taxon>
        <taxon>Basidiomycota</taxon>
        <taxon>Agaricomycotina</taxon>
        <taxon>Agaricomycetes</taxon>
        <taxon>Russulales</taxon>
        <taxon>Auriscalpiaceae</taxon>
        <taxon>Artomyces</taxon>
    </lineage>
</organism>
<keyword evidence="2" id="KW-1185">Reference proteome</keyword>
<name>A0ACB8T8P2_9AGAM</name>
<reference evidence="1" key="1">
    <citation type="submission" date="2021-03" db="EMBL/GenBank/DDBJ databases">
        <authorList>
            <consortium name="DOE Joint Genome Institute"/>
            <person name="Ahrendt S."/>
            <person name="Looney B.P."/>
            <person name="Miyauchi S."/>
            <person name="Morin E."/>
            <person name="Drula E."/>
            <person name="Courty P.E."/>
            <person name="Chicoki N."/>
            <person name="Fauchery L."/>
            <person name="Kohler A."/>
            <person name="Kuo A."/>
            <person name="Labutti K."/>
            <person name="Pangilinan J."/>
            <person name="Lipzen A."/>
            <person name="Riley R."/>
            <person name="Andreopoulos W."/>
            <person name="He G."/>
            <person name="Johnson J."/>
            <person name="Barry K.W."/>
            <person name="Grigoriev I.V."/>
            <person name="Nagy L."/>
            <person name="Hibbett D."/>
            <person name="Henrissat B."/>
            <person name="Matheny P.B."/>
            <person name="Labbe J."/>
            <person name="Martin F."/>
        </authorList>
    </citation>
    <scope>NUCLEOTIDE SEQUENCE</scope>
    <source>
        <strain evidence="1">HHB10654</strain>
    </source>
</reference>
<proteinExistence type="predicted"/>
<evidence type="ECO:0000313" key="2">
    <source>
        <dbReference type="Proteomes" id="UP000814140"/>
    </source>
</evidence>
<gene>
    <name evidence="1" type="ORF">BV25DRAFT_1852335</name>
</gene>
<dbReference type="Proteomes" id="UP000814140">
    <property type="component" value="Unassembled WGS sequence"/>
</dbReference>
<accession>A0ACB8T8P2</accession>
<protein>
    <submittedName>
        <fullName evidence="1">Uncharacterized protein</fullName>
    </submittedName>
</protein>